<organism evidence="2 3">
    <name type="scientific">Psychroflexus torquis (strain ATCC 700755 / CIP 106069 / ACAM 623)</name>
    <dbReference type="NCBI Taxonomy" id="313595"/>
    <lineage>
        <taxon>Bacteria</taxon>
        <taxon>Pseudomonadati</taxon>
        <taxon>Bacteroidota</taxon>
        <taxon>Flavobacteriia</taxon>
        <taxon>Flavobacteriales</taxon>
        <taxon>Flavobacteriaceae</taxon>
        <taxon>Psychroflexus</taxon>
    </lineage>
</organism>
<dbReference type="InterPro" id="IPR002686">
    <property type="entry name" value="Transposase_17"/>
</dbReference>
<dbReference type="AlphaFoldDB" id="K4IBN5"/>
<reference evidence="2" key="1">
    <citation type="submission" date="2006-03" db="EMBL/GenBank/DDBJ databases">
        <authorList>
            <person name="Bowman J."/>
            <person name="Ferriera S."/>
            <person name="Johnson J."/>
            <person name="Kravitz S."/>
            <person name="Halpern A."/>
            <person name="Remington K."/>
            <person name="Beeson K."/>
            <person name="Tran B."/>
            <person name="Rogers Y.-H."/>
            <person name="Friedman R."/>
            <person name="Venter J.C."/>
        </authorList>
    </citation>
    <scope>NUCLEOTIDE SEQUENCE [LARGE SCALE GENOMIC DNA]</scope>
    <source>
        <strain evidence="2">ATCC 700755</strain>
    </source>
</reference>
<dbReference type="eggNOG" id="COG1943">
    <property type="taxonomic scope" value="Bacteria"/>
</dbReference>
<evidence type="ECO:0000313" key="3">
    <source>
        <dbReference type="Proteomes" id="UP000008514"/>
    </source>
</evidence>
<dbReference type="PANTHER" id="PTHR34322">
    <property type="entry name" value="TRANSPOSASE, Y1_TNP DOMAIN-CONTAINING"/>
    <property type="match status" value="1"/>
</dbReference>
<dbReference type="GO" id="GO:0006313">
    <property type="term" value="P:DNA transposition"/>
    <property type="evidence" value="ECO:0007669"/>
    <property type="project" value="InterPro"/>
</dbReference>
<dbReference type="Gene3D" id="3.30.70.1290">
    <property type="entry name" value="Transposase IS200-like"/>
    <property type="match status" value="1"/>
</dbReference>
<dbReference type="EMBL" id="CP003879">
    <property type="protein sequence ID" value="AFU67333.1"/>
    <property type="molecule type" value="Genomic_DNA"/>
</dbReference>
<feature type="domain" description="Transposase IS200-like" evidence="1">
    <location>
        <begin position="9"/>
        <end position="149"/>
    </location>
</feature>
<dbReference type="OrthoDB" id="9788881at2"/>
<proteinExistence type="predicted"/>
<dbReference type="SMART" id="SM01321">
    <property type="entry name" value="Y1_Tnp"/>
    <property type="match status" value="1"/>
</dbReference>
<dbReference type="PANTHER" id="PTHR34322:SF2">
    <property type="entry name" value="TRANSPOSASE IS200-LIKE DOMAIN-CONTAINING PROTEIN"/>
    <property type="match status" value="1"/>
</dbReference>
<dbReference type="GO" id="GO:0003677">
    <property type="term" value="F:DNA binding"/>
    <property type="evidence" value="ECO:0007669"/>
    <property type="project" value="InterPro"/>
</dbReference>
<dbReference type="InterPro" id="IPR036515">
    <property type="entry name" value="Transposase_17_sf"/>
</dbReference>
<dbReference type="Proteomes" id="UP000008514">
    <property type="component" value="Chromosome"/>
</dbReference>
<dbReference type="KEGG" id="ptq:P700755_000294"/>
<dbReference type="HOGENOM" id="CLU_068226_4_1_10"/>
<accession>K4IBN5</accession>
<dbReference type="RefSeq" id="WP_015022952.1">
    <property type="nucleotide sequence ID" value="NC_018721.1"/>
</dbReference>
<evidence type="ECO:0000313" key="2">
    <source>
        <dbReference type="EMBL" id="AFU67333.1"/>
    </source>
</evidence>
<evidence type="ECO:0000259" key="1">
    <source>
        <dbReference type="SMART" id="SM01321"/>
    </source>
</evidence>
<gene>
    <name evidence="2" type="ordered locus">P700755_000294</name>
</gene>
<reference evidence="2" key="2">
    <citation type="submission" date="2012-09" db="EMBL/GenBank/DDBJ databases">
        <title>The complete sequence of Psychroflexus torquis an extreme psychrophile from sea-ice that is stimulated by light.</title>
        <authorList>
            <person name="Feng S."/>
            <person name="Powell S.M."/>
            <person name="Bowman J.P."/>
        </authorList>
    </citation>
    <scope>NUCLEOTIDE SEQUENCE [LARGE SCALE GENOMIC DNA]</scope>
    <source>
        <strain evidence="2">ATCC 700755</strain>
    </source>
</reference>
<dbReference type="GO" id="GO:0004803">
    <property type="term" value="F:transposase activity"/>
    <property type="evidence" value="ECO:0007669"/>
    <property type="project" value="InterPro"/>
</dbReference>
<dbReference type="SUPFAM" id="SSF143422">
    <property type="entry name" value="Transposase IS200-like"/>
    <property type="match status" value="1"/>
</dbReference>
<keyword evidence="3" id="KW-1185">Reference proteome</keyword>
<name>K4IBN5_PSYTT</name>
<sequence>MSNTKAILSSDRIYHIYNRANGNELLFKTEDNYRYFLQKYDSYISLIADKYCYCLMPNHFHFLVKVKGENDLTENLRDKIRKDNHKDQTGFINLSGLVSCQFSNLFNAYSKAFNKQQNRKGSLFIRPFKRKQVTDEQYLKKLVHYIHYNPVEAGLAKNPEYWKFSSYKSFVSKQTTKLKRADVISWFDDLDNFIYCHQHPPTLTGIEKHIHL</sequence>
<dbReference type="STRING" id="313595.P700755_000294"/>
<protein>
    <recommendedName>
        <fullName evidence="1">Transposase IS200-like domain-containing protein</fullName>
    </recommendedName>
</protein>